<name>A0A345IR65_SERMA</name>
<dbReference type="EMBL" id="MH460882">
    <property type="protein sequence ID" value="AXH02337.1"/>
    <property type="molecule type" value="Genomic_DNA"/>
</dbReference>
<sequence length="57" mass="6423">MADHGKKTAVTQVFAGAWALYIWLLGETNHSRKRQFDSTSICFNGSTGAYRNNTLRM</sequence>
<reference evidence="1" key="1">
    <citation type="submission" date="2018-06" db="EMBL/GenBank/DDBJ databases">
        <title>SME-4 producing Serratia marcescens from Argentina and comparison with genomes of other SME-producers.</title>
        <authorList>
            <person name="Dabos L."/>
            <person name="Patino Navarrete R."/>
            <person name="Naas T."/>
        </authorList>
    </citation>
    <scope>NUCLEOTIDE SEQUENCE</scope>
    <source>
        <strain evidence="1">S6</strain>
    </source>
</reference>
<dbReference type="AlphaFoldDB" id="A0A345IR65"/>
<organism evidence="1">
    <name type="scientific">Serratia marcescens</name>
    <dbReference type="NCBI Taxonomy" id="615"/>
    <lineage>
        <taxon>Bacteria</taxon>
        <taxon>Pseudomonadati</taxon>
        <taxon>Pseudomonadota</taxon>
        <taxon>Gammaproteobacteria</taxon>
        <taxon>Enterobacterales</taxon>
        <taxon>Yersiniaceae</taxon>
        <taxon>Serratia</taxon>
    </lineage>
</organism>
<evidence type="ECO:0000313" key="1">
    <source>
        <dbReference type="EMBL" id="AXH02337.1"/>
    </source>
</evidence>
<accession>A0A345IR65</accession>
<proteinExistence type="predicted"/>
<protein>
    <submittedName>
        <fullName evidence="1">Uncharacterized protein</fullName>
    </submittedName>
</protein>